<dbReference type="GO" id="GO:0005737">
    <property type="term" value="C:cytoplasm"/>
    <property type="evidence" value="ECO:0007669"/>
    <property type="project" value="UniProtKB-SubCell"/>
</dbReference>
<sequence>MHRAAIVIQTAYRRYKCESSYRKLRCAVIAIQAQYRAAKVRAYVEKMRYEKSAIVIQKYWRGYLVRRSEIERRRKIILVQCCVRRWLAKRRLRELKIESRSVLHLQKLNSGLENKIIDLQLKLDAVTSERNRLASAQLQLEKLRTEVALYELEKREWKKAAQKAEELTLEVERLETECDVREAQKSELETKINEMTCRLDQLRAESSIQITDLTDKLNSSSADATTFEQELRKTQSILANESEKRAVAEHEMGLMREQLLQNASLLASPHFSRAGSMRSECGTD</sequence>
<dbReference type="EMBL" id="KI660117">
    <property type="protein sequence ID" value="ETN78058.1"/>
    <property type="molecule type" value="Genomic_DNA"/>
</dbReference>
<proteinExistence type="predicted"/>
<dbReference type="KEGG" id="nai:NECAME_03017"/>
<dbReference type="OrthoDB" id="5854445at2759"/>
<feature type="coiled-coil region" evidence="5">
    <location>
        <begin position="109"/>
        <end position="205"/>
    </location>
</feature>
<dbReference type="AlphaFoldDB" id="W2T844"/>
<keyword evidence="4" id="KW-0112">Calmodulin-binding</keyword>
<dbReference type="InterPro" id="IPR027417">
    <property type="entry name" value="P-loop_NTPase"/>
</dbReference>
<comment type="subcellular location">
    <subcellularLocation>
        <location evidence="1">Cytoplasm</location>
    </subcellularLocation>
</comment>
<evidence type="ECO:0000256" key="4">
    <source>
        <dbReference type="ARBA" id="ARBA00022860"/>
    </source>
</evidence>
<dbReference type="InterPro" id="IPR051185">
    <property type="entry name" value="ASPM"/>
</dbReference>
<keyword evidence="3" id="KW-0677">Repeat</keyword>
<dbReference type="Proteomes" id="UP000053676">
    <property type="component" value="Unassembled WGS sequence"/>
</dbReference>
<evidence type="ECO:0000256" key="1">
    <source>
        <dbReference type="ARBA" id="ARBA00004496"/>
    </source>
</evidence>
<evidence type="ECO:0000313" key="6">
    <source>
        <dbReference type="EMBL" id="ETN78058.1"/>
    </source>
</evidence>
<dbReference type="PANTHER" id="PTHR22706:SF1">
    <property type="entry name" value="ASSEMBLY FACTOR FOR SPINDLE MICROTUBULES"/>
    <property type="match status" value="1"/>
</dbReference>
<protein>
    <recommendedName>
        <fullName evidence="8">Myosin motor domain-containing protein</fullName>
    </recommendedName>
</protein>
<dbReference type="SUPFAM" id="SSF52540">
    <property type="entry name" value="P-loop containing nucleoside triphosphate hydrolases"/>
    <property type="match status" value="1"/>
</dbReference>
<evidence type="ECO:0000256" key="5">
    <source>
        <dbReference type="SAM" id="Coils"/>
    </source>
</evidence>
<gene>
    <name evidence="6" type="ORF">NECAME_03017</name>
</gene>
<dbReference type="GO" id="GO:0007051">
    <property type="term" value="P:spindle organization"/>
    <property type="evidence" value="ECO:0007669"/>
    <property type="project" value="TreeGrafter"/>
</dbReference>
<dbReference type="Gene3D" id="1.20.5.190">
    <property type="match status" value="2"/>
</dbReference>
<dbReference type="GO" id="GO:0005516">
    <property type="term" value="F:calmodulin binding"/>
    <property type="evidence" value="ECO:0007669"/>
    <property type="project" value="UniProtKB-KW"/>
</dbReference>
<evidence type="ECO:0000256" key="3">
    <source>
        <dbReference type="ARBA" id="ARBA00022737"/>
    </source>
</evidence>
<dbReference type="STRING" id="51031.W2T844"/>
<keyword evidence="7" id="KW-1185">Reference proteome</keyword>
<dbReference type="GO" id="GO:0000278">
    <property type="term" value="P:mitotic cell cycle"/>
    <property type="evidence" value="ECO:0007669"/>
    <property type="project" value="TreeGrafter"/>
</dbReference>
<name>W2T844_NECAM</name>
<dbReference type="PANTHER" id="PTHR22706">
    <property type="entry name" value="ASSEMBLY FACTOR FOR SPINDLE MICROTUBULES"/>
    <property type="match status" value="1"/>
</dbReference>
<dbReference type="InterPro" id="IPR000048">
    <property type="entry name" value="IQ_motif_EF-hand-BS"/>
</dbReference>
<organism evidence="6 7">
    <name type="scientific">Necator americanus</name>
    <name type="common">Human hookworm</name>
    <dbReference type="NCBI Taxonomy" id="51031"/>
    <lineage>
        <taxon>Eukaryota</taxon>
        <taxon>Metazoa</taxon>
        <taxon>Ecdysozoa</taxon>
        <taxon>Nematoda</taxon>
        <taxon>Chromadorea</taxon>
        <taxon>Rhabditida</taxon>
        <taxon>Rhabditina</taxon>
        <taxon>Rhabditomorpha</taxon>
        <taxon>Strongyloidea</taxon>
        <taxon>Ancylostomatidae</taxon>
        <taxon>Bunostominae</taxon>
        <taxon>Necator</taxon>
    </lineage>
</organism>
<reference evidence="7" key="1">
    <citation type="journal article" date="2014" name="Nat. Genet.">
        <title>Genome of the human hookworm Necator americanus.</title>
        <authorList>
            <person name="Tang Y.T."/>
            <person name="Gao X."/>
            <person name="Rosa B.A."/>
            <person name="Abubucker S."/>
            <person name="Hallsworth-Pepin K."/>
            <person name="Martin J."/>
            <person name="Tyagi R."/>
            <person name="Heizer E."/>
            <person name="Zhang X."/>
            <person name="Bhonagiri-Palsikar V."/>
            <person name="Minx P."/>
            <person name="Warren W.C."/>
            <person name="Wang Q."/>
            <person name="Zhan B."/>
            <person name="Hotez P.J."/>
            <person name="Sternberg P.W."/>
            <person name="Dougall A."/>
            <person name="Gaze S.T."/>
            <person name="Mulvenna J."/>
            <person name="Sotillo J."/>
            <person name="Ranganathan S."/>
            <person name="Rabelo E.M."/>
            <person name="Wilson R.K."/>
            <person name="Felgner P.L."/>
            <person name="Bethony J."/>
            <person name="Hawdon J.M."/>
            <person name="Gasser R.B."/>
            <person name="Loukas A."/>
            <person name="Mitreva M."/>
        </authorList>
    </citation>
    <scope>NUCLEOTIDE SEQUENCE [LARGE SCALE GENOMIC DNA]</scope>
</reference>
<keyword evidence="5" id="KW-0175">Coiled coil</keyword>
<dbReference type="GO" id="GO:0000922">
    <property type="term" value="C:spindle pole"/>
    <property type="evidence" value="ECO:0007669"/>
    <property type="project" value="TreeGrafter"/>
</dbReference>
<evidence type="ECO:0000256" key="2">
    <source>
        <dbReference type="ARBA" id="ARBA00022490"/>
    </source>
</evidence>
<keyword evidence="2" id="KW-0963">Cytoplasm</keyword>
<dbReference type="Pfam" id="PF00612">
    <property type="entry name" value="IQ"/>
    <property type="match status" value="3"/>
</dbReference>
<dbReference type="GO" id="GO:0051295">
    <property type="term" value="P:establishment of meiotic spindle localization"/>
    <property type="evidence" value="ECO:0007669"/>
    <property type="project" value="TreeGrafter"/>
</dbReference>
<accession>W2T844</accession>
<dbReference type="PROSITE" id="PS50096">
    <property type="entry name" value="IQ"/>
    <property type="match status" value="4"/>
</dbReference>
<dbReference type="OMA" id="KINEMTC"/>
<evidence type="ECO:0008006" key="8">
    <source>
        <dbReference type="Google" id="ProtNLM"/>
    </source>
</evidence>
<dbReference type="SMART" id="SM00015">
    <property type="entry name" value="IQ"/>
    <property type="match status" value="4"/>
</dbReference>
<feature type="non-terminal residue" evidence="6">
    <location>
        <position position="284"/>
    </location>
</feature>
<evidence type="ECO:0000313" key="7">
    <source>
        <dbReference type="Proteomes" id="UP000053676"/>
    </source>
</evidence>